<feature type="transmembrane region" description="Helical" evidence="5">
    <location>
        <begin position="54"/>
        <end position="72"/>
    </location>
</feature>
<dbReference type="RefSeq" id="WP_315723179.1">
    <property type="nucleotide sequence ID" value="NZ_JAVUPU010000001.1"/>
</dbReference>
<dbReference type="PANTHER" id="PTHR33507">
    <property type="entry name" value="INNER MEMBRANE PROTEIN YBBJ"/>
    <property type="match status" value="1"/>
</dbReference>
<evidence type="ECO:0000256" key="5">
    <source>
        <dbReference type="SAM" id="Phobius"/>
    </source>
</evidence>
<name>A0ABU3Q2V1_9SPHN</name>
<evidence type="ECO:0000256" key="4">
    <source>
        <dbReference type="ARBA" id="ARBA00023136"/>
    </source>
</evidence>
<keyword evidence="3 5" id="KW-1133">Transmembrane helix</keyword>
<dbReference type="Gene3D" id="2.40.50.140">
    <property type="entry name" value="Nucleic acid-binding proteins"/>
    <property type="match status" value="1"/>
</dbReference>
<evidence type="ECO:0000259" key="6">
    <source>
        <dbReference type="Pfam" id="PF01957"/>
    </source>
</evidence>
<keyword evidence="4 5" id="KW-0472">Membrane</keyword>
<keyword evidence="8" id="KW-1185">Reference proteome</keyword>
<evidence type="ECO:0000256" key="2">
    <source>
        <dbReference type="ARBA" id="ARBA00022692"/>
    </source>
</evidence>
<dbReference type="InterPro" id="IPR052165">
    <property type="entry name" value="Membrane_assoc_protease"/>
</dbReference>
<keyword evidence="2 5" id="KW-0812">Transmembrane</keyword>
<sequence length="158" mass="17199">MNPSDWIMEPHWWWLIAAALLAFSELVLPGVFLVWLAAAAGITGMVSLLFDLDLPFQLILFALFSLASVYVGRRWYIRHPVASSDPLLNDRAARLIGQTVVVVAAFENGRGRVKVGDSVWNASGPDCEEGAKVRVTGAEGSCLIVESTVIPPPQQPVE</sequence>
<organism evidence="7 8">
    <name type="scientific">Sphingosinicella rhizophila</name>
    <dbReference type="NCBI Taxonomy" id="3050082"/>
    <lineage>
        <taxon>Bacteria</taxon>
        <taxon>Pseudomonadati</taxon>
        <taxon>Pseudomonadota</taxon>
        <taxon>Alphaproteobacteria</taxon>
        <taxon>Sphingomonadales</taxon>
        <taxon>Sphingosinicellaceae</taxon>
        <taxon>Sphingosinicella</taxon>
    </lineage>
</organism>
<dbReference type="Proteomes" id="UP001259572">
    <property type="component" value="Unassembled WGS sequence"/>
</dbReference>
<gene>
    <name evidence="7" type="ORF">RQX22_02070</name>
</gene>
<dbReference type="InterPro" id="IPR012340">
    <property type="entry name" value="NA-bd_OB-fold"/>
</dbReference>
<protein>
    <submittedName>
        <fullName evidence="7">NfeD family protein</fullName>
    </submittedName>
</protein>
<accession>A0ABU3Q2V1</accession>
<evidence type="ECO:0000313" key="8">
    <source>
        <dbReference type="Proteomes" id="UP001259572"/>
    </source>
</evidence>
<comment type="caution">
    <text evidence="7">The sequence shown here is derived from an EMBL/GenBank/DDBJ whole genome shotgun (WGS) entry which is preliminary data.</text>
</comment>
<comment type="subcellular location">
    <subcellularLocation>
        <location evidence="1">Membrane</location>
        <topology evidence="1">Multi-pass membrane protein</topology>
    </subcellularLocation>
</comment>
<dbReference type="EMBL" id="JAVUPU010000001">
    <property type="protein sequence ID" value="MDT9597735.1"/>
    <property type="molecule type" value="Genomic_DNA"/>
</dbReference>
<evidence type="ECO:0000313" key="7">
    <source>
        <dbReference type="EMBL" id="MDT9597735.1"/>
    </source>
</evidence>
<dbReference type="InterPro" id="IPR002810">
    <property type="entry name" value="NfeD-like_C"/>
</dbReference>
<reference evidence="7 8" key="1">
    <citation type="submission" date="2023-05" db="EMBL/GenBank/DDBJ databases">
        <authorList>
            <person name="Guo Y."/>
        </authorList>
    </citation>
    <scope>NUCLEOTIDE SEQUENCE [LARGE SCALE GENOMIC DNA]</scope>
    <source>
        <strain evidence="7 8">GR2756</strain>
    </source>
</reference>
<feature type="transmembrane region" description="Helical" evidence="5">
    <location>
        <begin position="12"/>
        <end position="42"/>
    </location>
</feature>
<proteinExistence type="predicted"/>
<dbReference type="Pfam" id="PF01957">
    <property type="entry name" value="NfeD"/>
    <property type="match status" value="1"/>
</dbReference>
<feature type="domain" description="NfeD-like C-terminal" evidence="6">
    <location>
        <begin position="93"/>
        <end position="146"/>
    </location>
</feature>
<dbReference type="PANTHER" id="PTHR33507:SF3">
    <property type="entry name" value="INNER MEMBRANE PROTEIN YBBJ"/>
    <property type="match status" value="1"/>
</dbReference>
<evidence type="ECO:0000256" key="1">
    <source>
        <dbReference type="ARBA" id="ARBA00004141"/>
    </source>
</evidence>
<evidence type="ECO:0000256" key="3">
    <source>
        <dbReference type="ARBA" id="ARBA00022989"/>
    </source>
</evidence>